<feature type="signal peptide" evidence="2">
    <location>
        <begin position="1"/>
        <end position="19"/>
    </location>
</feature>
<feature type="region of interest" description="Disordered" evidence="1">
    <location>
        <begin position="219"/>
        <end position="240"/>
    </location>
</feature>
<dbReference type="InterPro" id="IPR021255">
    <property type="entry name" value="DUF2807"/>
</dbReference>
<feature type="domain" description="Putative auto-transporter adhesin head GIN" evidence="3">
    <location>
        <begin position="40"/>
        <end position="224"/>
    </location>
</feature>
<evidence type="ECO:0000313" key="5">
    <source>
        <dbReference type="Proteomes" id="UP000323720"/>
    </source>
</evidence>
<sequence length="240" mass="25497">MKNQILLLAILLTSAVSCAQWGEKISGNGNVVTVNRNTSDYSAISCAGPFDYILVAGTEGKLKIEGEDNLLKYVITEVKDGKLIIKTENNINLRTSRGKSIKVTIPFKDIEKVSLLGSGDLYTKDQITADEFDVELTGSGDITLDIIANEIEGKLTGSGDITLKGKTKKLDLSITGSGDYSCYGLQADDTEVNISGSGDAQVVSNTNLKVRITGSGDVSYKGKPSKEDSKVTGSGSIIME</sequence>
<evidence type="ECO:0000256" key="1">
    <source>
        <dbReference type="SAM" id="MobiDB-lite"/>
    </source>
</evidence>
<keyword evidence="5" id="KW-1185">Reference proteome</keyword>
<dbReference type="PANTHER" id="PTHR39200">
    <property type="entry name" value="HYPOTHETICAL EXPORTED PROTEIN"/>
    <property type="match status" value="1"/>
</dbReference>
<dbReference type="AlphaFoldDB" id="A0A5D0REU2"/>
<dbReference type="EMBL" id="VSKK01000001">
    <property type="protein sequence ID" value="TYB79853.1"/>
    <property type="molecule type" value="Genomic_DNA"/>
</dbReference>
<dbReference type="PROSITE" id="PS51257">
    <property type="entry name" value="PROKAR_LIPOPROTEIN"/>
    <property type="match status" value="1"/>
</dbReference>
<feature type="chain" id="PRO_5022857401" evidence="2">
    <location>
        <begin position="20"/>
        <end position="240"/>
    </location>
</feature>
<proteinExistence type="predicted"/>
<evidence type="ECO:0000313" key="4">
    <source>
        <dbReference type="EMBL" id="TYB79853.1"/>
    </source>
</evidence>
<dbReference type="PANTHER" id="PTHR39200:SF1">
    <property type="entry name" value="AUTO-TRANSPORTER ADHESIN HEAD GIN DOMAIN-CONTAINING PROTEIN-RELATED"/>
    <property type="match status" value="1"/>
</dbReference>
<reference evidence="4 5" key="1">
    <citation type="submission" date="2019-08" db="EMBL/GenBank/DDBJ databases">
        <title>Genomes of Antarctic Bizionia species.</title>
        <authorList>
            <person name="Bowman J.P."/>
        </authorList>
    </citation>
    <scope>NUCLEOTIDE SEQUENCE [LARGE SCALE GENOMIC DNA]</scope>
    <source>
        <strain evidence="4 5">ADA-4</strain>
    </source>
</reference>
<dbReference type="Pfam" id="PF10988">
    <property type="entry name" value="DUF2807"/>
    <property type="match status" value="1"/>
</dbReference>
<keyword evidence="2" id="KW-0732">Signal</keyword>
<comment type="caution">
    <text evidence="4">The sequence shown here is derived from an EMBL/GenBank/DDBJ whole genome shotgun (WGS) entry which is preliminary data.</text>
</comment>
<dbReference type="OrthoDB" id="5585143at2"/>
<dbReference type="RefSeq" id="WP_148403580.1">
    <property type="nucleotide sequence ID" value="NZ_VSKK01000001.1"/>
</dbReference>
<accession>A0A5D0REU2</accession>
<evidence type="ECO:0000259" key="3">
    <source>
        <dbReference type="Pfam" id="PF10988"/>
    </source>
</evidence>
<evidence type="ECO:0000256" key="2">
    <source>
        <dbReference type="SAM" id="SignalP"/>
    </source>
</evidence>
<protein>
    <submittedName>
        <fullName evidence="4">DUF2807 domain-containing protein</fullName>
    </submittedName>
</protein>
<dbReference type="Proteomes" id="UP000323720">
    <property type="component" value="Unassembled WGS sequence"/>
</dbReference>
<gene>
    <name evidence="4" type="ORF">ES674_08930</name>
</gene>
<organism evidence="4 5">
    <name type="scientific">Bizionia myxarmorum</name>
    <dbReference type="NCBI Taxonomy" id="291186"/>
    <lineage>
        <taxon>Bacteria</taxon>
        <taxon>Pseudomonadati</taxon>
        <taxon>Bacteroidota</taxon>
        <taxon>Flavobacteriia</taxon>
        <taxon>Flavobacteriales</taxon>
        <taxon>Flavobacteriaceae</taxon>
        <taxon>Bizionia</taxon>
    </lineage>
</organism>
<dbReference type="Gene3D" id="2.160.20.120">
    <property type="match status" value="1"/>
</dbReference>
<name>A0A5D0REU2_9FLAO</name>
<feature type="compositionally biased region" description="Polar residues" evidence="1">
    <location>
        <begin position="231"/>
        <end position="240"/>
    </location>
</feature>